<evidence type="ECO:0000256" key="3">
    <source>
        <dbReference type="ARBA" id="ARBA00022722"/>
    </source>
</evidence>
<dbReference type="GO" id="GO:0003676">
    <property type="term" value="F:nucleic acid binding"/>
    <property type="evidence" value="ECO:0007669"/>
    <property type="project" value="InterPro"/>
</dbReference>
<dbReference type="SUPFAM" id="SSF64182">
    <property type="entry name" value="DHH phosphoesterases"/>
    <property type="match status" value="1"/>
</dbReference>
<feature type="domain" description="DDH" evidence="6">
    <location>
        <begin position="77"/>
        <end position="222"/>
    </location>
</feature>
<keyword evidence="3" id="KW-0540">Nuclease</keyword>
<name>A0A2H0W472_9BACT</name>
<dbReference type="InterPro" id="IPR004610">
    <property type="entry name" value="RecJ"/>
</dbReference>
<keyword evidence="4" id="KW-0378">Hydrolase</keyword>
<evidence type="ECO:0000256" key="4">
    <source>
        <dbReference type="ARBA" id="ARBA00022801"/>
    </source>
</evidence>
<feature type="domain" description="RecJ OB" evidence="8">
    <location>
        <begin position="460"/>
        <end position="567"/>
    </location>
</feature>
<dbReference type="Proteomes" id="UP000230935">
    <property type="component" value="Unassembled WGS sequence"/>
</dbReference>
<comment type="caution">
    <text evidence="9">The sequence shown here is derived from an EMBL/GenBank/DDBJ whole genome shotgun (WGS) entry which is preliminary data.</text>
</comment>
<dbReference type="GO" id="GO:0006310">
    <property type="term" value="P:DNA recombination"/>
    <property type="evidence" value="ECO:0007669"/>
    <property type="project" value="InterPro"/>
</dbReference>
<keyword evidence="5 9" id="KW-0269">Exonuclease</keyword>
<proteinExistence type="inferred from homology"/>
<evidence type="ECO:0000259" key="8">
    <source>
        <dbReference type="Pfam" id="PF17768"/>
    </source>
</evidence>
<dbReference type="Gene3D" id="3.90.1640.30">
    <property type="match status" value="1"/>
</dbReference>
<dbReference type="EMBL" id="PEZZ01000006">
    <property type="protein sequence ID" value="PIS05450.1"/>
    <property type="molecule type" value="Genomic_DNA"/>
</dbReference>
<dbReference type="InterPro" id="IPR051673">
    <property type="entry name" value="SSDNA_exonuclease_RecJ"/>
</dbReference>
<dbReference type="PANTHER" id="PTHR30255:SF2">
    <property type="entry name" value="SINGLE-STRANDED-DNA-SPECIFIC EXONUCLEASE RECJ"/>
    <property type="match status" value="1"/>
</dbReference>
<gene>
    <name evidence="9" type="primary">recJ</name>
    <name evidence="9" type="ORF">COT81_00950</name>
</gene>
<dbReference type="Pfam" id="PF17768">
    <property type="entry name" value="RecJ_OB"/>
    <property type="match status" value="1"/>
</dbReference>
<evidence type="ECO:0000313" key="9">
    <source>
        <dbReference type="EMBL" id="PIS05450.1"/>
    </source>
</evidence>
<dbReference type="Pfam" id="PF02272">
    <property type="entry name" value="DHHA1"/>
    <property type="match status" value="1"/>
</dbReference>
<dbReference type="PANTHER" id="PTHR30255">
    <property type="entry name" value="SINGLE-STRANDED-DNA-SPECIFIC EXONUCLEASE RECJ"/>
    <property type="match status" value="1"/>
</dbReference>
<evidence type="ECO:0000256" key="1">
    <source>
        <dbReference type="ARBA" id="ARBA00005915"/>
    </source>
</evidence>
<dbReference type="GO" id="GO:0006281">
    <property type="term" value="P:DNA repair"/>
    <property type="evidence" value="ECO:0007669"/>
    <property type="project" value="InterPro"/>
</dbReference>
<comment type="similarity">
    <text evidence="1">Belongs to the RecJ family.</text>
</comment>
<reference evidence="10" key="1">
    <citation type="submission" date="2017-09" db="EMBL/GenBank/DDBJ databases">
        <title>Depth-based differentiation of microbial function through sediment-hosted aquifers and enrichment of novel symbionts in the deep terrestrial subsurface.</title>
        <authorList>
            <person name="Probst A.J."/>
            <person name="Ladd B."/>
            <person name="Jarett J.K."/>
            <person name="Geller-Mcgrath D.E."/>
            <person name="Sieber C.M.K."/>
            <person name="Emerson J.B."/>
            <person name="Anantharaman K."/>
            <person name="Thomas B.C."/>
            <person name="Malmstrom R."/>
            <person name="Stieglmeier M."/>
            <person name="Klingl A."/>
            <person name="Woyke T."/>
            <person name="Ryan C.M."/>
            <person name="Banfield J.F."/>
        </authorList>
    </citation>
    <scope>NUCLEOTIDE SEQUENCE [LARGE SCALE GENOMIC DNA]</scope>
</reference>
<dbReference type="InterPro" id="IPR001667">
    <property type="entry name" value="DDH_dom"/>
</dbReference>
<evidence type="ECO:0000259" key="7">
    <source>
        <dbReference type="Pfam" id="PF02272"/>
    </source>
</evidence>
<sequence length="573" mass="65119">MDKIWQVAKTVPKSFKDKFPEINEIVLQLLYDRGLKTQEAIDQFLNPDYEKLHDPLTFRMMKDVVKRIFEAIDKKEKITVYGDYDADGVCASVLLMRALKEYGGNVDFYTPYRDTEGYGLNMNASQYMIEQGTNLVITVDCGTSNTQEVAYLKANNVDVIIIDHHSQPLDLPDALILNPKLKDEKYPYRFLASSGMTFKVLSAMIAEQDGHKVKKKLPEKYLKWQLDLVAISTVTDMMSLIGENRILVKYGLIVLEKTRKVGLQQLIKSINTNSFTARGIDTVTIGFQIGPRLNAAGRMDHASSAYELLMTDDKSIAREMAMQLSENNVDRQKKTEQIFKKAKAQVQDSKDTLLIALGDDWPIGLVGLVAGRLLRVFQRPTMVISKNGEEFIGSGRSIEQFDMTAELSKHDKLLKKYGGHPQACGFTIANKKNLDAFIKTMKKSTKDALKGVDLTPVLQIDKEVELDEINWELYDVLEQFEPHGMDNPKPKFLARKLHVHSIEGMGKNQNHIRVMISHNSDEVRKTIGFFMGEWLDKIKKGDYIDIVFEVGVNKWNGNRELELKIIDLKHSDG</sequence>
<dbReference type="AlphaFoldDB" id="A0A2H0W472"/>
<dbReference type="Pfam" id="PF01368">
    <property type="entry name" value="DHH"/>
    <property type="match status" value="1"/>
</dbReference>
<dbReference type="Gene3D" id="2.40.50.460">
    <property type="match status" value="1"/>
</dbReference>
<evidence type="ECO:0000259" key="6">
    <source>
        <dbReference type="Pfam" id="PF01368"/>
    </source>
</evidence>
<organism evidence="9 10">
    <name type="scientific">Candidatus Buchananbacteria bacterium CG10_big_fil_rev_8_21_14_0_10_42_9</name>
    <dbReference type="NCBI Taxonomy" id="1974526"/>
    <lineage>
        <taxon>Bacteria</taxon>
        <taxon>Candidatus Buchananiibacteriota</taxon>
    </lineage>
</organism>
<feature type="domain" description="DHHA1" evidence="7">
    <location>
        <begin position="353"/>
        <end position="444"/>
    </location>
</feature>
<evidence type="ECO:0000313" key="10">
    <source>
        <dbReference type="Proteomes" id="UP000230935"/>
    </source>
</evidence>
<protein>
    <recommendedName>
        <fullName evidence="2">Single-stranded-DNA-specific exonuclease RecJ</fullName>
    </recommendedName>
</protein>
<evidence type="ECO:0000256" key="5">
    <source>
        <dbReference type="ARBA" id="ARBA00022839"/>
    </source>
</evidence>
<accession>A0A2H0W472</accession>
<dbReference type="NCBIfam" id="TIGR00644">
    <property type="entry name" value="recJ"/>
    <property type="match status" value="1"/>
</dbReference>
<dbReference type="InterPro" id="IPR041122">
    <property type="entry name" value="RecJ_OB"/>
</dbReference>
<dbReference type="InterPro" id="IPR003156">
    <property type="entry name" value="DHHA1_dom"/>
</dbReference>
<evidence type="ECO:0000256" key="2">
    <source>
        <dbReference type="ARBA" id="ARBA00019841"/>
    </source>
</evidence>
<dbReference type="GO" id="GO:0008409">
    <property type="term" value="F:5'-3' exonuclease activity"/>
    <property type="evidence" value="ECO:0007669"/>
    <property type="project" value="InterPro"/>
</dbReference>
<dbReference type="InterPro" id="IPR038763">
    <property type="entry name" value="DHH_sf"/>
</dbReference>